<sequence>MKINRVADLDQIKKEYSEKLSKYNYQILVCGGAGCVSSNCGEVSAALVKYLEEYELQDKVAVSETGCMGTCAVGPVLLILPDETFYTDVNPEKMAEIVKSHIINGTVLEKYTFYDQTLGKHVPNIKDIDFFKDQVKIALRNCGQIEYASIDAYIAKDGYYAIAKAVGGMKQQDVVDEVKKSGIRGRGGAGFPTGIKWEAGMKSTSDQKFMVCNADEGDPGAFMDRSVIEGDPHSVIEGMMLGGYAIGASMGYVYIRAEYPIAVERLGAAIEEARECGLLGAKLFGSDFEFNLEIRIGAGAFVCGEETSLMASIEGKRGEPKQKPPFPFERGLFGKPTIINNVETLACIPPIILKGSHWYSQFGTEKSKGTKVFALAGDIVNTGIVEVPMGMSLGNILFNIGGGIPGGKNFKAAQAGGPSGGCITKEYLNTPMDYENISKIGAIMGSGGLVVMNEDTCMVDTARYFMDFIQDESCGKCVPCRVGTKRMLEILERITKGEGQEGDIELLEELGAQIKETAMCGLGQTAPNPVLSTIRYFRDEYEEHIKNKYCRAGVCSDLFLSPCENACPASVNVPGYMGLISAGRYIDAYNLIRQENPFPAICGRICTHPCESKCRRAQLDEAISISDLKRFVADYAFKHEEESTKDIVFPKNGKSVGIIGAGPSGLTCGYYLARLGYEVDVYEAAPVAGGLLAFGIPEYRLPKDVLKHEIKLIEQVGVKIHLNTEVGNDVSFAGLRKKHHSIYIATGTQLSNKINIPGEDLEGVVHGLNFLRNVNLGQDVKIGETVAIIGGGNTAIDAARTALRLGAKKVNVLYRRTIQDMPADAREICDMIEEGIEIIPLVAPTRFIGKDKIEAIECVRMKVSGFDSAGRRKPKIEEGSNFTLKVDMVIPAVSQSSDLPFVGMDDVELTDWGTFITDKDTLMTTMDGVFAGGDVARGSDVAITAIADGKKAASSIDLYLGGKGVLNKGEKIEIPAPADQDELVEHARFPMEVLDPEKRKDCFCEVAQGYHKLNAIAESMRCLRCDRR</sequence>
<evidence type="ECO:0000313" key="8">
    <source>
        <dbReference type="Proteomes" id="UP000018934"/>
    </source>
</evidence>
<dbReference type="SUPFAM" id="SSF52833">
    <property type="entry name" value="Thioredoxin-like"/>
    <property type="match status" value="1"/>
</dbReference>
<evidence type="ECO:0000256" key="4">
    <source>
        <dbReference type="ARBA" id="ARBA00023004"/>
    </source>
</evidence>
<feature type="domain" description="NADH-ubiquinone oxidoreductase 51kDa subunit iron-sulphur binding" evidence="6">
    <location>
        <begin position="459"/>
        <end position="504"/>
    </location>
</feature>
<keyword evidence="8" id="KW-1185">Reference proteome</keyword>
<evidence type="ECO:0000313" key="7">
    <source>
        <dbReference type="EMBL" id="AHF10171.1"/>
    </source>
</evidence>
<dbReference type="Pfam" id="PF10589">
    <property type="entry name" value="NADH_4Fe-4S"/>
    <property type="match status" value="1"/>
</dbReference>
<proteinExistence type="inferred from homology"/>
<keyword evidence="4" id="KW-0408">Iron</keyword>
<evidence type="ECO:0000256" key="2">
    <source>
        <dbReference type="ARBA" id="ARBA00022485"/>
    </source>
</evidence>
<evidence type="ECO:0000256" key="3">
    <source>
        <dbReference type="ARBA" id="ARBA00022723"/>
    </source>
</evidence>
<dbReference type="InterPro" id="IPR019575">
    <property type="entry name" value="Nuop51_4Fe4S-bd"/>
</dbReference>
<dbReference type="Pfam" id="PF01257">
    <property type="entry name" value="2Fe-2S_thioredx"/>
    <property type="match status" value="1"/>
</dbReference>
<reference evidence="7 8" key="1">
    <citation type="journal article" date="2013" name="Stand. Genomic Sci.">
        <title>Complete genome sequence of Dehalobacter restrictus PER-K23(T.).</title>
        <authorList>
            <person name="Kruse T."/>
            <person name="Maillard J."/>
            <person name="Goodwin L."/>
            <person name="Woyke T."/>
            <person name="Teshima H."/>
            <person name="Bruce D."/>
            <person name="Detter C."/>
            <person name="Tapia R."/>
            <person name="Han C."/>
            <person name="Huntemann M."/>
            <person name="Wei C.L."/>
            <person name="Han J."/>
            <person name="Chen A."/>
            <person name="Kyrpides N."/>
            <person name="Szeto E."/>
            <person name="Markowitz V."/>
            <person name="Ivanova N."/>
            <person name="Pagani I."/>
            <person name="Pati A."/>
            <person name="Pitluck S."/>
            <person name="Nolan M."/>
            <person name="Holliger C."/>
            <person name="Smidt H."/>
        </authorList>
    </citation>
    <scope>NUCLEOTIDE SEQUENCE [LARGE SCALE GENOMIC DNA]</scope>
    <source>
        <strain evidence="8">DSM 9455</strain>
    </source>
</reference>
<comment type="similarity">
    <text evidence="1">Belongs to the complex I 51 kDa subunit family.</text>
</comment>
<gene>
    <name evidence="7" type="ORF">DEHRE_08810</name>
</gene>
<dbReference type="InterPro" id="IPR001949">
    <property type="entry name" value="NADH-UbQ_OxRdtase_51kDa_CS"/>
</dbReference>
<dbReference type="SUPFAM" id="SSF142984">
    <property type="entry name" value="Nqo1 middle domain-like"/>
    <property type="match status" value="1"/>
</dbReference>
<accession>A0ABM5P6I9</accession>
<dbReference type="SMART" id="SM00928">
    <property type="entry name" value="NADH_4Fe-4S"/>
    <property type="match status" value="1"/>
</dbReference>
<dbReference type="EMBL" id="CP007033">
    <property type="protein sequence ID" value="AHF10171.1"/>
    <property type="molecule type" value="Genomic_DNA"/>
</dbReference>
<dbReference type="Gene3D" id="3.40.30.10">
    <property type="entry name" value="Glutaredoxin"/>
    <property type="match status" value="1"/>
</dbReference>
<dbReference type="CDD" id="cd02980">
    <property type="entry name" value="TRX_Fd_family"/>
    <property type="match status" value="1"/>
</dbReference>
<dbReference type="Gene3D" id="3.10.20.600">
    <property type="match status" value="1"/>
</dbReference>
<dbReference type="RefSeq" id="WP_019225927.1">
    <property type="nucleotide sequence ID" value="NZ_CP007033.1"/>
</dbReference>
<dbReference type="PROSITE" id="PS00645">
    <property type="entry name" value="COMPLEX1_51K_2"/>
    <property type="match status" value="1"/>
</dbReference>
<dbReference type="Gene3D" id="3.40.50.11540">
    <property type="entry name" value="NADH-ubiquinone oxidoreductase 51kDa subunit"/>
    <property type="match status" value="1"/>
</dbReference>
<keyword evidence="2" id="KW-0004">4Fe-4S</keyword>
<dbReference type="InterPro" id="IPR036188">
    <property type="entry name" value="FAD/NAD-bd_sf"/>
</dbReference>
<dbReference type="Pfam" id="PF07992">
    <property type="entry name" value="Pyr_redox_2"/>
    <property type="match status" value="1"/>
</dbReference>
<dbReference type="InterPro" id="IPR037225">
    <property type="entry name" value="Nuo51_FMN-bd_sf"/>
</dbReference>
<dbReference type="PRINTS" id="PR00419">
    <property type="entry name" value="ADXRDTASE"/>
</dbReference>
<dbReference type="PANTHER" id="PTHR43578">
    <property type="entry name" value="NADH-QUINONE OXIDOREDUCTASE SUBUNIT F"/>
    <property type="match status" value="1"/>
</dbReference>
<dbReference type="InterPro" id="IPR036249">
    <property type="entry name" value="Thioredoxin-like_sf"/>
</dbReference>
<protein>
    <submittedName>
        <fullName evidence="7">Hydrogenase</fullName>
    </submittedName>
</protein>
<dbReference type="Proteomes" id="UP000018934">
    <property type="component" value="Chromosome"/>
</dbReference>
<organism evidence="7 8">
    <name type="scientific">Dehalobacter restrictus (strain DSM 9455 / PER-K23)</name>
    <dbReference type="NCBI Taxonomy" id="871738"/>
    <lineage>
        <taxon>Bacteria</taxon>
        <taxon>Bacillati</taxon>
        <taxon>Bacillota</taxon>
        <taxon>Clostridia</taxon>
        <taxon>Eubacteriales</taxon>
        <taxon>Desulfitobacteriaceae</taxon>
        <taxon>Dehalobacter</taxon>
    </lineage>
</organism>
<dbReference type="InterPro" id="IPR023753">
    <property type="entry name" value="FAD/NAD-binding_dom"/>
</dbReference>
<dbReference type="SUPFAM" id="SSF46548">
    <property type="entry name" value="alpha-helical ferredoxin"/>
    <property type="match status" value="1"/>
</dbReference>
<dbReference type="SUPFAM" id="SSF51971">
    <property type="entry name" value="Nucleotide-binding domain"/>
    <property type="match status" value="2"/>
</dbReference>
<keyword evidence="3" id="KW-0479">Metal-binding</keyword>
<dbReference type="InterPro" id="IPR028261">
    <property type="entry name" value="DPD_II"/>
</dbReference>
<dbReference type="SUPFAM" id="SSF142019">
    <property type="entry name" value="Nqo1 FMN-binding domain-like"/>
    <property type="match status" value="1"/>
</dbReference>
<evidence type="ECO:0000259" key="6">
    <source>
        <dbReference type="SMART" id="SM00928"/>
    </source>
</evidence>
<dbReference type="PANTHER" id="PTHR43578:SF3">
    <property type="entry name" value="NADH-QUINONE OXIDOREDUCTASE SUBUNIT F"/>
    <property type="match status" value="1"/>
</dbReference>
<dbReference type="InterPro" id="IPR011538">
    <property type="entry name" value="Nuo51_FMN-bd"/>
</dbReference>
<dbReference type="Pfam" id="PF14691">
    <property type="entry name" value="Fer4_20"/>
    <property type="match status" value="1"/>
</dbReference>
<dbReference type="SUPFAM" id="SSF140490">
    <property type="entry name" value="Nqo1C-terminal domain-like"/>
    <property type="match status" value="1"/>
</dbReference>
<dbReference type="Gene3D" id="1.20.1440.230">
    <property type="entry name" value="NADH-ubiquinone oxidoreductase 51kDa subunit, iron-sulphur binding domain"/>
    <property type="match status" value="1"/>
</dbReference>
<dbReference type="Gene3D" id="6.10.250.1450">
    <property type="match status" value="1"/>
</dbReference>
<dbReference type="InterPro" id="IPR037207">
    <property type="entry name" value="Nuop51_4Fe4S-bd_sf"/>
</dbReference>
<dbReference type="PROSITE" id="PS51257">
    <property type="entry name" value="PROKAR_LIPOPROTEIN"/>
    <property type="match status" value="1"/>
</dbReference>
<dbReference type="Pfam" id="PF01512">
    <property type="entry name" value="Complex1_51K"/>
    <property type="match status" value="1"/>
</dbReference>
<name>A0ABM5P6I9_DEHRP</name>
<keyword evidence="5" id="KW-0411">Iron-sulfur</keyword>
<dbReference type="NCBIfam" id="NF010120">
    <property type="entry name" value="PRK13596.1"/>
    <property type="match status" value="1"/>
</dbReference>
<evidence type="ECO:0000256" key="1">
    <source>
        <dbReference type="ARBA" id="ARBA00007523"/>
    </source>
</evidence>
<evidence type="ECO:0000256" key="5">
    <source>
        <dbReference type="ARBA" id="ARBA00023014"/>
    </source>
</evidence>
<dbReference type="Gene3D" id="3.50.50.60">
    <property type="entry name" value="FAD/NAD(P)-binding domain"/>
    <property type="match status" value="2"/>
</dbReference>